<protein>
    <recommendedName>
        <fullName evidence="3">Thioesterase domain-containing protein</fullName>
    </recommendedName>
</protein>
<gene>
    <name evidence="4" type="ORF">HMPREF3226_01540</name>
</gene>
<dbReference type="PANTHER" id="PTHR43240">
    <property type="entry name" value="1,4-DIHYDROXY-2-NAPHTHOYL-COA THIOESTERASE 1"/>
    <property type="match status" value="1"/>
</dbReference>
<dbReference type="PATRIC" id="fig|28128.5.peg.1577"/>
<dbReference type="eggNOG" id="COG2050">
    <property type="taxonomic scope" value="Bacteria"/>
</dbReference>
<dbReference type="NCBIfam" id="TIGR00369">
    <property type="entry name" value="unchar_dom_1"/>
    <property type="match status" value="1"/>
</dbReference>
<dbReference type="InterPro" id="IPR006683">
    <property type="entry name" value="Thioestr_dom"/>
</dbReference>
<evidence type="ECO:0000256" key="1">
    <source>
        <dbReference type="ARBA" id="ARBA00008324"/>
    </source>
</evidence>
<reference evidence="5" key="1">
    <citation type="submission" date="2016-01" db="EMBL/GenBank/DDBJ databases">
        <authorList>
            <person name="Mitreva M."/>
            <person name="Pepin K.H."/>
            <person name="Mihindukulasuriya K.A."/>
            <person name="Fulton R."/>
            <person name="Fronick C."/>
            <person name="O'Laughlin M."/>
            <person name="Miner T."/>
            <person name="Herter B."/>
            <person name="Rosa B.A."/>
            <person name="Cordes M."/>
            <person name="Tomlinson C."/>
            <person name="Wollam A."/>
            <person name="Palsikar V.B."/>
            <person name="Mardis E.R."/>
            <person name="Wilson R.K."/>
        </authorList>
    </citation>
    <scope>NUCLEOTIDE SEQUENCE [LARGE SCALE GENOMIC DNA]</scope>
    <source>
        <strain evidence="5">MJR7716</strain>
    </source>
</reference>
<dbReference type="SUPFAM" id="SSF54637">
    <property type="entry name" value="Thioesterase/thiol ester dehydrase-isomerase"/>
    <property type="match status" value="1"/>
</dbReference>
<dbReference type="RefSeq" id="WP_060940773.1">
    <property type="nucleotide sequence ID" value="NZ_CALGLL010000128.1"/>
</dbReference>
<accession>A0A133Q750</accession>
<evidence type="ECO:0000256" key="2">
    <source>
        <dbReference type="ARBA" id="ARBA00022801"/>
    </source>
</evidence>
<dbReference type="OrthoDB" id="9798208at2"/>
<dbReference type="InterPro" id="IPR003736">
    <property type="entry name" value="PAAI_dom"/>
</dbReference>
<keyword evidence="2" id="KW-0378">Hydrolase</keyword>
<dbReference type="CDD" id="cd03443">
    <property type="entry name" value="PaaI_thioesterase"/>
    <property type="match status" value="1"/>
</dbReference>
<dbReference type="GO" id="GO:0005829">
    <property type="term" value="C:cytosol"/>
    <property type="evidence" value="ECO:0007669"/>
    <property type="project" value="TreeGrafter"/>
</dbReference>
<dbReference type="Gene3D" id="3.10.129.10">
    <property type="entry name" value="Hotdog Thioesterase"/>
    <property type="match status" value="1"/>
</dbReference>
<evidence type="ECO:0000313" key="4">
    <source>
        <dbReference type="EMBL" id="KXA38684.1"/>
    </source>
</evidence>
<evidence type="ECO:0000313" key="5">
    <source>
        <dbReference type="Proteomes" id="UP000070533"/>
    </source>
</evidence>
<dbReference type="EMBL" id="LRQG01000108">
    <property type="protein sequence ID" value="KXA38684.1"/>
    <property type="molecule type" value="Genomic_DNA"/>
</dbReference>
<organism evidence="4 5">
    <name type="scientific">Prevotella corporis</name>
    <dbReference type="NCBI Taxonomy" id="28128"/>
    <lineage>
        <taxon>Bacteria</taxon>
        <taxon>Pseudomonadati</taxon>
        <taxon>Bacteroidota</taxon>
        <taxon>Bacteroidia</taxon>
        <taxon>Bacteroidales</taxon>
        <taxon>Prevotellaceae</taxon>
        <taxon>Prevotella</taxon>
    </lineage>
</organism>
<dbReference type="Pfam" id="PF03061">
    <property type="entry name" value="4HBT"/>
    <property type="match status" value="1"/>
</dbReference>
<proteinExistence type="inferred from homology"/>
<comment type="caution">
    <text evidence="4">The sequence shown here is derived from an EMBL/GenBank/DDBJ whole genome shotgun (WGS) entry which is preliminary data.</text>
</comment>
<dbReference type="Proteomes" id="UP000070533">
    <property type="component" value="Unassembled WGS sequence"/>
</dbReference>
<dbReference type="InterPro" id="IPR029069">
    <property type="entry name" value="HotDog_dom_sf"/>
</dbReference>
<comment type="similarity">
    <text evidence="1">Belongs to the thioesterase PaaI family.</text>
</comment>
<dbReference type="STRING" id="28128.HMPREF3226_01540"/>
<dbReference type="AlphaFoldDB" id="A0A133Q750"/>
<keyword evidence="5" id="KW-1185">Reference proteome</keyword>
<feature type="domain" description="Thioesterase" evidence="3">
    <location>
        <begin position="47"/>
        <end position="122"/>
    </location>
</feature>
<name>A0A133Q750_9BACT</name>
<evidence type="ECO:0000259" key="3">
    <source>
        <dbReference type="Pfam" id="PF03061"/>
    </source>
</evidence>
<dbReference type="GO" id="GO:0061522">
    <property type="term" value="F:1,4-dihydroxy-2-naphthoyl-CoA thioesterase activity"/>
    <property type="evidence" value="ECO:0007669"/>
    <property type="project" value="TreeGrafter"/>
</dbReference>
<dbReference type="PANTHER" id="PTHR43240:SF5">
    <property type="entry name" value="1,4-DIHYDROXY-2-NAPHTHOYL-COA THIOESTERASE 1"/>
    <property type="match status" value="1"/>
</dbReference>
<sequence length="138" mass="14718">MDVEKIAAHLENEDGLSRTLGMQFMSTPEPDTLMGKMTVDDRNKQPFGFLSGGATLALAENVAGVGSMGLCPGKMALGINVSGSHVKAMPYGGTVTAYGRIVHKGNRLHVWQVDVKNDDGEIISTVQVTNFVIDSQPK</sequence>